<dbReference type="OrthoDB" id="14339at2759"/>
<sequence length="192" mass="22281">QTANYQHDLVTKRSATWRYLQRVHQGGMVLYNTAVLTEADLRQGYPYNDEKMQRRTMQYFMLGSSLATILEIPGQTDCLKALQVVVQEYDYFIASESKSKMSFEETGEYSQLDVRPLPFQLDYIITFASLCDMIAQVYEKLSGHENIWNMQTLDLFQRVDSRFKKILATVSKELEGMARDVMVDELNSMDPL</sequence>
<organism evidence="1 2">
    <name type="scientific">Linnemannia elongata AG-77</name>
    <dbReference type="NCBI Taxonomy" id="1314771"/>
    <lineage>
        <taxon>Eukaryota</taxon>
        <taxon>Fungi</taxon>
        <taxon>Fungi incertae sedis</taxon>
        <taxon>Mucoromycota</taxon>
        <taxon>Mortierellomycotina</taxon>
        <taxon>Mortierellomycetes</taxon>
        <taxon>Mortierellales</taxon>
        <taxon>Mortierellaceae</taxon>
        <taxon>Linnemannia</taxon>
    </lineage>
</organism>
<feature type="non-terminal residue" evidence="1">
    <location>
        <position position="192"/>
    </location>
</feature>
<accession>A0A197KAQ2</accession>
<dbReference type="PANTHER" id="PTHR37332:SF1">
    <property type="entry name" value="ELMO DOMAIN-CONTAINING PROTEIN"/>
    <property type="match status" value="1"/>
</dbReference>
<evidence type="ECO:0000313" key="2">
    <source>
        <dbReference type="Proteomes" id="UP000078512"/>
    </source>
</evidence>
<proteinExistence type="predicted"/>
<dbReference type="EMBL" id="KV442017">
    <property type="protein sequence ID" value="OAQ34570.1"/>
    <property type="molecule type" value="Genomic_DNA"/>
</dbReference>
<keyword evidence="2" id="KW-1185">Reference proteome</keyword>
<reference evidence="1 2" key="1">
    <citation type="submission" date="2016-05" db="EMBL/GenBank/DDBJ databases">
        <title>Genome sequencing reveals origins of a unique bacterial endosymbiosis in the earliest lineages of terrestrial Fungi.</title>
        <authorList>
            <consortium name="DOE Joint Genome Institute"/>
            <person name="Uehling J."/>
            <person name="Gryganskyi A."/>
            <person name="Hameed K."/>
            <person name="Tschaplinski T."/>
            <person name="Misztal P."/>
            <person name="Wu S."/>
            <person name="Desiro A."/>
            <person name="Vande Pol N."/>
            <person name="Du Z.-Y."/>
            <person name="Zienkiewicz A."/>
            <person name="Zienkiewicz K."/>
            <person name="Morin E."/>
            <person name="Tisserant E."/>
            <person name="Splivallo R."/>
            <person name="Hainaut M."/>
            <person name="Henrissat B."/>
            <person name="Ohm R."/>
            <person name="Kuo A."/>
            <person name="Yan J."/>
            <person name="Lipzen A."/>
            <person name="Nolan M."/>
            <person name="Labutti K."/>
            <person name="Barry K."/>
            <person name="Goldstein A."/>
            <person name="Labbe J."/>
            <person name="Schadt C."/>
            <person name="Tuskan G."/>
            <person name="Grigoriev I."/>
            <person name="Martin F."/>
            <person name="Vilgalys R."/>
            <person name="Bonito G."/>
        </authorList>
    </citation>
    <scope>NUCLEOTIDE SEQUENCE [LARGE SCALE GENOMIC DNA]</scope>
    <source>
        <strain evidence="1 2">AG-77</strain>
    </source>
</reference>
<dbReference type="PANTHER" id="PTHR37332">
    <property type="entry name" value="EXPRESSED PROTEIN"/>
    <property type="match status" value="1"/>
</dbReference>
<dbReference type="AlphaFoldDB" id="A0A197KAQ2"/>
<name>A0A197KAQ2_9FUNG</name>
<protein>
    <submittedName>
        <fullName evidence="1">Uncharacterized protein</fullName>
    </submittedName>
</protein>
<gene>
    <name evidence="1" type="ORF">K457DRAFT_45469</name>
</gene>
<evidence type="ECO:0000313" key="1">
    <source>
        <dbReference type="EMBL" id="OAQ34570.1"/>
    </source>
</evidence>
<feature type="non-terminal residue" evidence="1">
    <location>
        <position position="1"/>
    </location>
</feature>
<dbReference type="Proteomes" id="UP000078512">
    <property type="component" value="Unassembled WGS sequence"/>
</dbReference>